<dbReference type="InterPro" id="IPR005761">
    <property type="entry name" value="UDP-N-AcMur-Glu-dNH2Pim_ligase"/>
</dbReference>
<feature type="binding site" evidence="7">
    <location>
        <position position="466"/>
    </location>
    <ligand>
        <name>meso-2,6-diaminopimelate</name>
        <dbReference type="ChEBI" id="CHEBI:57791"/>
    </ligand>
</feature>
<evidence type="ECO:0000256" key="8">
    <source>
        <dbReference type="HAMAP-Rule" id="MF_02019"/>
    </source>
</evidence>
<dbReference type="GO" id="GO:0009252">
    <property type="term" value="P:peptidoglycan biosynthetic process"/>
    <property type="evidence" value="ECO:0007669"/>
    <property type="project" value="UniProtKB-UniRule"/>
</dbReference>
<feature type="binding site" evidence="7">
    <location>
        <begin position="107"/>
        <end position="113"/>
    </location>
    <ligand>
        <name>ATP</name>
        <dbReference type="ChEBI" id="CHEBI:30616"/>
    </ligand>
</feature>
<keyword evidence="15" id="KW-1185">Reference proteome</keyword>
<evidence type="ECO:0000313" key="15">
    <source>
        <dbReference type="Proteomes" id="UP000545386"/>
    </source>
</evidence>
<dbReference type="InterPro" id="IPR004101">
    <property type="entry name" value="Mur_ligase_C"/>
</dbReference>
<keyword evidence="7" id="KW-0460">Magnesium</keyword>
<proteinExistence type="inferred from homology"/>
<feature type="domain" description="Mur ligase N-terminal catalytic" evidence="11">
    <location>
        <begin position="496"/>
        <end position="540"/>
    </location>
</feature>
<comment type="cofactor">
    <cofactor evidence="7">
        <name>Mg(2+)</name>
        <dbReference type="ChEBI" id="CHEBI:18420"/>
    </cofactor>
</comment>
<dbReference type="Proteomes" id="UP000545386">
    <property type="component" value="Unassembled WGS sequence"/>
</dbReference>
<evidence type="ECO:0000313" key="14">
    <source>
        <dbReference type="EMBL" id="MBC2770357.1"/>
    </source>
</evidence>
<evidence type="ECO:0000259" key="12">
    <source>
        <dbReference type="Pfam" id="PF02875"/>
    </source>
</evidence>
<comment type="similarity">
    <text evidence="8">Belongs to the MurCDEF family. MurF subfamily.</text>
</comment>
<feature type="domain" description="Mur ligase C-terminal" evidence="12">
    <location>
        <begin position="787"/>
        <end position="904"/>
    </location>
</feature>
<dbReference type="HAMAP" id="MF_00208">
    <property type="entry name" value="MurE"/>
    <property type="match status" value="1"/>
</dbReference>
<feature type="binding site" evidence="7">
    <location>
        <position position="462"/>
    </location>
    <ligand>
        <name>meso-2,6-diaminopimelate</name>
        <dbReference type="ChEBI" id="CHEBI:57791"/>
    </ligand>
</feature>
<dbReference type="GO" id="GO:0005737">
    <property type="term" value="C:cytoplasm"/>
    <property type="evidence" value="ECO:0007669"/>
    <property type="project" value="UniProtKB-SubCell"/>
</dbReference>
<dbReference type="GO" id="GO:0047480">
    <property type="term" value="F:UDP-N-acetylmuramoyl-tripeptide-D-alanyl-D-alanine ligase activity"/>
    <property type="evidence" value="ECO:0007669"/>
    <property type="project" value="UniProtKB-UniRule"/>
</dbReference>
<sequence length="930" mass="97897">MTAQDLVKQLKSMVGDRAHACLDSRQVRAGDVFFACQGRTTDGRQFVGQAVQAGAAAIVVADVSGDAYAGFNVPVIAVPGLQAMLGQIGHEWYEQASTALTVIAVTGTNGKTSTVQWLAQALNAEGVSCGTIGTLGVMLPDGTNLGASLTTPDVLSVHRCLAALRDSGARVAAIEASSIGMEQGRLQSVCIEIAAFTNLTHDHLDYHGTVEAYSAAKQQLFAWPGLRAAVINADDAVGRQFARSCQAQQIDTYSIEGDAAASIRAADIQTGSHGVIFNLSLAQGVAQIMTRLVGRHNISNLLLVAGVLQALGWPLSKIARALGQLKSVEGRLQLVEPHDCGAPEMALPMVVVDYAHTPDALARALDALRDVAKARSGKLVVAFGCGGDRDRAKRPMMGEIAERLADQVILTSDNPRTELPGQILEAIASGMQARPLVIADRADAILSAVWQAQAADVILLAGKGHETYQEIDGVRLPFDDREWAQAALALLQGVSVSTDSRAIEPGQLFLALKGETFDAHDYLGQVAQAGACAAIVAERQPDIAMPQIVLGDTHAALTRLGRGWRRRFHLPAIAVTGSNGKTTTKEMVASILRAWVGNDDALATSGNYNNDIGVPLTLLRLRAHHRAAVFELGMNHPGEIAHLAELAQAGVALVNNAQREHQEFMHTVEAVARENGAVIQALPSDGVAVFPGDDAYSALWSAFAGQRRSLRFGLADAFEVYADHIHAEPAGTWFTLHTPRGMATVQLSAPGRHNLSNALAAAACAVAAGAGLDAIVEGLQAFNPVKGRMQPHPLPDGHQLIDDSYNANPDSVRAAIDVLASLAGRKVLVLGGMAEVGENGPAMHAEVGAYARSQNIDYLLTLGGAARDCATAFGPGAATFDTVDDLVAHLVALTPAHVLVKGSRSSRMERVVQAFQKQKISVNEGSDHAA</sequence>
<dbReference type="PANTHER" id="PTHR23135:SF4">
    <property type="entry name" value="UDP-N-ACETYLMURAMOYL-L-ALANYL-D-GLUTAMATE--2,6-DIAMINOPIMELATE LIGASE MURE HOMOLOG, CHLOROPLASTIC"/>
    <property type="match status" value="1"/>
</dbReference>
<dbReference type="GO" id="GO:0008765">
    <property type="term" value="F:UDP-N-acetylmuramoylalanyl-D-glutamate-2,6-diaminopimelate ligase activity"/>
    <property type="evidence" value="ECO:0007669"/>
    <property type="project" value="UniProtKB-UniRule"/>
</dbReference>
<name>A0A842HPV8_9BURK</name>
<feature type="binding site" evidence="7">
    <location>
        <position position="177"/>
    </location>
    <ligand>
        <name>UDP-N-acetyl-alpha-D-muramoyl-L-alanyl-D-glutamate</name>
        <dbReference type="ChEBI" id="CHEBI:83900"/>
    </ligand>
</feature>
<dbReference type="Pfam" id="PF08245">
    <property type="entry name" value="Mur_ligase_M"/>
    <property type="match status" value="2"/>
</dbReference>
<feature type="binding site" evidence="7">
    <location>
        <position position="22"/>
    </location>
    <ligand>
        <name>UDP-N-acetyl-alpha-D-muramoyl-L-alanyl-D-glutamate</name>
        <dbReference type="ChEBI" id="CHEBI:83900"/>
    </ligand>
</feature>
<dbReference type="SUPFAM" id="SSF53623">
    <property type="entry name" value="MurD-like peptide ligases, catalytic domain"/>
    <property type="match status" value="2"/>
</dbReference>
<feature type="domain" description="Mur ligase C-terminal" evidence="12">
    <location>
        <begin position="349"/>
        <end position="464"/>
    </location>
</feature>
<evidence type="ECO:0000256" key="5">
    <source>
        <dbReference type="ARBA" id="ARBA00023306"/>
    </source>
</evidence>
<evidence type="ECO:0000256" key="10">
    <source>
        <dbReference type="RuleBase" id="RU004136"/>
    </source>
</evidence>
<feature type="short sequence motif" description="Meso-diaminopimelate recognition motif" evidence="7">
    <location>
        <begin position="413"/>
        <end position="416"/>
    </location>
</feature>
<evidence type="ECO:0000256" key="1">
    <source>
        <dbReference type="ARBA" id="ARBA00005898"/>
    </source>
</evidence>
<dbReference type="Gene3D" id="3.90.190.20">
    <property type="entry name" value="Mur ligase, C-terminal domain"/>
    <property type="match status" value="2"/>
</dbReference>
<feature type="binding site" evidence="7">
    <location>
        <begin position="150"/>
        <end position="151"/>
    </location>
    <ligand>
        <name>UDP-N-acetyl-alpha-D-muramoyl-L-alanyl-D-glutamate</name>
        <dbReference type="ChEBI" id="CHEBI:83900"/>
    </ligand>
</feature>
<feature type="binding site" evidence="8">
    <location>
        <begin position="577"/>
        <end position="583"/>
    </location>
    <ligand>
        <name>ATP</name>
        <dbReference type="ChEBI" id="CHEBI:30616"/>
    </ligand>
</feature>
<dbReference type="UniPathway" id="UPA00219"/>
<gene>
    <name evidence="8 14" type="primary">murF</name>
    <name evidence="7" type="synonym">murE</name>
    <name evidence="14" type="ORF">GTU67_10595</name>
</gene>
<keyword evidence="8" id="KW-0547">Nucleotide-binding</keyword>
<organism evidence="14 15">
    <name type="scientific">Pusillimonas minor</name>
    <dbReference type="NCBI Taxonomy" id="2697024"/>
    <lineage>
        <taxon>Bacteria</taxon>
        <taxon>Pseudomonadati</taxon>
        <taxon>Pseudomonadota</taxon>
        <taxon>Betaproteobacteria</taxon>
        <taxon>Burkholderiales</taxon>
        <taxon>Alcaligenaceae</taxon>
        <taxon>Pusillimonas</taxon>
    </lineage>
</organism>
<dbReference type="InterPro" id="IPR005863">
    <property type="entry name" value="UDP-N-AcMur_synth"/>
</dbReference>
<dbReference type="GO" id="GO:0008360">
    <property type="term" value="P:regulation of cell shape"/>
    <property type="evidence" value="ECO:0007669"/>
    <property type="project" value="UniProtKB-KW"/>
</dbReference>
<dbReference type="Gene3D" id="3.40.1190.10">
    <property type="entry name" value="Mur-like, catalytic domain"/>
    <property type="match status" value="2"/>
</dbReference>
<dbReference type="NCBIfam" id="TIGR01143">
    <property type="entry name" value="murF"/>
    <property type="match status" value="1"/>
</dbReference>
<comment type="caution">
    <text evidence="14">The sequence shown here is derived from an EMBL/GenBank/DDBJ whole genome shotgun (WGS) entry which is preliminary data.</text>
</comment>
<accession>A0A842HPV8</accession>
<dbReference type="InterPro" id="IPR036615">
    <property type="entry name" value="Mur_ligase_C_dom_sf"/>
</dbReference>
<protein>
    <recommendedName>
        <fullName evidence="7 8">Multifunctional fusion protein</fullName>
    </recommendedName>
    <domain>
        <recommendedName>
            <fullName evidence="7">UDP-N-acetylmuramoyl-L-alanyl-D-glutamate--2,6-diaminopimelate ligase</fullName>
            <ecNumber evidence="7">6.3.2.13</ecNumber>
        </recommendedName>
        <alternativeName>
            <fullName evidence="7">Meso-A2pm-adding enzyme</fullName>
        </alternativeName>
        <alternativeName>
            <fullName evidence="7">Meso-diaminopimelate-adding enzyme</fullName>
        </alternativeName>
        <alternativeName>
            <fullName evidence="7">UDP-MurNAc-L-Ala-D-Glu:meso-diaminopimelate ligase</fullName>
        </alternativeName>
        <alternativeName>
            <fullName evidence="7">UDP-MurNAc-tripeptide synthetase</fullName>
        </alternativeName>
        <alternativeName>
            <fullName evidence="7">UDP-N-acetylmuramyl-tripeptide synthetase</fullName>
        </alternativeName>
    </domain>
    <domain>
        <recommendedName>
            <fullName evidence="8">UDP-N-acetylmuramoyl-tripeptide--D-alanyl-D-alanine ligase</fullName>
            <ecNumber evidence="8">6.3.2.10</ecNumber>
        </recommendedName>
        <alternativeName>
            <fullName evidence="8">D-alanyl-D-alanine-adding enzyme</fullName>
        </alternativeName>
    </domain>
</protein>
<evidence type="ECO:0000256" key="3">
    <source>
        <dbReference type="ARBA" id="ARBA00022960"/>
    </source>
</evidence>
<dbReference type="PANTHER" id="PTHR23135">
    <property type="entry name" value="MUR LIGASE FAMILY MEMBER"/>
    <property type="match status" value="1"/>
</dbReference>
<dbReference type="GO" id="GO:0005524">
    <property type="term" value="F:ATP binding"/>
    <property type="evidence" value="ECO:0007669"/>
    <property type="project" value="UniProtKB-UniRule"/>
</dbReference>
<keyword evidence="6 8" id="KW-0961">Cell wall biogenesis/degradation</keyword>
<reference evidence="14 15" key="1">
    <citation type="submission" date="2020-08" db="EMBL/GenBank/DDBJ databases">
        <title>Paraeoetvoesia sp. YC-7-48 draft genome sequence.</title>
        <authorList>
            <person name="Yao L."/>
        </authorList>
    </citation>
    <scope>NUCLEOTIDE SEQUENCE [LARGE SCALE GENOMIC DNA]</scope>
    <source>
        <strain evidence="15">YC-7-48</strain>
    </source>
</reference>
<dbReference type="NCBIfam" id="TIGR01085">
    <property type="entry name" value="murE"/>
    <property type="match status" value="1"/>
</dbReference>
<evidence type="ECO:0000259" key="13">
    <source>
        <dbReference type="Pfam" id="PF08245"/>
    </source>
</evidence>
<dbReference type="EC" id="6.3.2.13" evidence="7"/>
<dbReference type="SUPFAM" id="SSF53244">
    <property type="entry name" value="MurD-like peptide ligases, peptide-binding domain"/>
    <property type="match status" value="2"/>
</dbReference>
<keyword evidence="8" id="KW-0963">Cytoplasm</keyword>
<comment type="catalytic activity">
    <reaction evidence="8 10">
        <text>D-alanyl-D-alanine + UDP-N-acetyl-alpha-D-muramoyl-L-alanyl-gamma-D-glutamyl-meso-2,6-diaminopimelate + ATP = UDP-N-acetyl-alpha-D-muramoyl-L-alanyl-gamma-D-glutamyl-meso-2,6-diaminopimeloyl-D-alanyl-D-alanine + ADP + phosphate + H(+)</text>
        <dbReference type="Rhea" id="RHEA:28374"/>
        <dbReference type="ChEBI" id="CHEBI:15378"/>
        <dbReference type="ChEBI" id="CHEBI:30616"/>
        <dbReference type="ChEBI" id="CHEBI:43474"/>
        <dbReference type="ChEBI" id="CHEBI:57822"/>
        <dbReference type="ChEBI" id="CHEBI:61386"/>
        <dbReference type="ChEBI" id="CHEBI:83905"/>
        <dbReference type="ChEBI" id="CHEBI:456216"/>
        <dbReference type="EC" id="6.3.2.10"/>
    </reaction>
</comment>
<comment type="catalytic activity">
    <reaction evidence="7">
        <text>UDP-N-acetyl-alpha-D-muramoyl-L-alanyl-D-glutamate + meso-2,6-diaminopimelate + ATP = UDP-N-acetyl-alpha-D-muramoyl-L-alanyl-gamma-D-glutamyl-meso-2,6-diaminopimelate + ADP + phosphate + H(+)</text>
        <dbReference type="Rhea" id="RHEA:23676"/>
        <dbReference type="ChEBI" id="CHEBI:15378"/>
        <dbReference type="ChEBI" id="CHEBI:30616"/>
        <dbReference type="ChEBI" id="CHEBI:43474"/>
        <dbReference type="ChEBI" id="CHEBI:57791"/>
        <dbReference type="ChEBI" id="CHEBI:83900"/>
        <dbReference type="ChEBI" id="CHEBI:83905"/>
        <dbReference type="ChEBI" id="CHEBI:456216"/>
        <dbReference type="EC" id="6.3.2.13"/>
    </reaction>
</comment>
<feature type="binding site" evidence="7">
    <location>
        <begin position="413"/>
        <end position="416"/>
    </location>
    <ligand>
        <name>meso-2,6-diaminopimelate</name>
        <dbReference type="ChEBI" id="CHEBI:57791"/>
    </ligand>
</feature>
<feature type="domain" description="Mur ligase N-terminal catalytic" evidence="11">
    <location>
        <begin position="22"/>
        <end position="92"/>
    </location>
</feature>
<evidence type="ECO:0000259" key="11">
    <source>
        <dbReference type="Pfam" id="PF01225"/>
    </source>
</evidence>
<comment type="caution">
    <text evidence="7">Lacks conserved residue(s) required for the propagation of feature annotation.</text>
</comment>
<keyword evidence="8" id="KW-0067">ATP-binding</keyword>
<feature type="binding site" evidence="7">
    <location>
        <position position="185"/>
    </location>
    <ligand>
        <name>UDP-N-acetyl-alpha-D-muramoyl-L-alanyl-D-glutamate</name>
        <dbReference type="ChEBI" id="CHEBI:83900"/>
    </ligand>
</feature>
<feature type="binding site" evidence="7">
    <location>
        <position position="389"/>
    </location>
    <ligand>
        <name>meso-2,6-diaminopimelate</name>
        <dbReference type="ChEBI" id="CHEBI:57791"/>
    </ligand>
</feature>
<dbReference type="RefSeq" id="WP_185780042.1">
    <property type="nucleotide sequence ID" value="NZ_JACJUU010000008.1"/>
</dbReference>
<dbReference type="NCBIfam" id="NF008896">
    <property type="entry name" value="PRK11929.1"/>
    <property type="match status" value="1"/>
</dbReference>
<evidence type="ECO:0000256" key="6">
    <source>
        <dbReference type="ARBA" id="ARBA00023316"/>
    </source>
</evidence>
<dbReference type="Pfam" id="PF02875">
    <property type="entry name" value="Mur_ligase_C"/>
    <property type="match status" value="2"/>
</dbReference>
<keyword evidence="2 8" id="KW-0132">Cell division</keyword>
<keyword evidence="4 8" id="KW-0573">Peptidoglycan synthesis</keyword>
<dbReference type="EC" id="6.3.2.10" evidence="8"/>
<dbReference type="GO" id="GO:0051301">
    <property type="term" value="P:cell division"/>
    <property type="evidence" value="ECO:0007669"/>
    <property type="project" value="UniProtKB-KW"/>
</dbReference>
<dbReference type="GO" id="GO:0071555">
    <property type="term" value="P:cell wall organization"/>
    <property type="evidence" value="ECO:0007669"/>
    <property type="project" value="UniProtKB-KW"/>
</dbReference>
<comment type="PTM">
    <text evidence="7">Carboxylation is probably crucial for Mg(2+) binding and, consequently, for the gamma-phosphate positioning of ATP.</text>
</comment>
<dbReference type="GO" id="GO:0000287">
    <property type="term" value="F:magnesium ion binding"/>
    <property type="evidence" value="ECO:0007669"/>
    <property type="project" value="UniProtKB-UniRule"/>
</dbReference>
<keyword evidence="8 14" id="KW-0436">Ligase</keyword>
<dbReference type="InterPro" id="IPR000713">
    <property type="entry name" value="Mur_ligase_N"/>
</dbReference>
<dbReference type="SUPFAM" id="SSF63418">
    <property type="entry name" value="MurE/MurF N-terminal domain"/>
    <property type="match status" value="2"/>
</dbReference>
<evidence type="ECO:0000256" key="2">
    <source>
        <dbReference type="ARBA" id="ARBA00022618"/>
    </source>
</evidence>
<dbReference type="HAMAP" id="MF_02019">
    <property type="entry name" value="MurF"/>
    <property type="match status" value="1"/>
</dbReference>
<dbReference type="Gene3D" id="3.40.1390.10">
    <property type="entry name" value="MurE/MurF, N-terminal domain"/>
    <property type="match status" value="2"/>
</dbReference>
<comment type="function">
    <text evidence="8 10">Involved in cell wall formation. Catalyzes the final step in the synthesis of UDP-N-acetylmuramoyl-pentapeptide, the precursor of murein.</text>
</comment>
<dbReference type="EMBL" id="JACJUU010000008">
    <property type="protein sequence ID" value="MBC2770357.1"/>
    <property type="molecule type" value="Genomic_DNA"/>
</dbReference>
<dbReference type="InterPro" id="IPR036565">
    <property type="entry name" value="Mur-like_cat_sf"/>
</dbReference>
<feature type="modified residue" description="N6-carboxylysine" evidence="7">
    <location>
        <position position="217"/>
    </location>
</feature>
<feature type="domain" description="Mur ligase central" evidence="13">
    <location>
        <begin position="575"/>
        <end position="765"/>
    </location>
</feature>
<evidence type="ECO:0000256" key="4">
    <source>
        <dbReference type="ARBA" id="ARBA00022984"/>
    </source>
</evidence>
<comment type="function">
    <text evidence="7">Catalyzes the addition of meso-diaminopimelic acid to the nucleotide precursor UDP-N-acetylmuramoyl-L-alanyl-D-glutamate (UMAG) in the biosynthesis of bacterial cell-wall peptidoglycan.</text>
</comment>
<dbReference type="Pfam" id="PF01225">
    <property type="entry name" value="Mur_ligase"/>
    <property type="match status" value="2"/>
</dbReference>
<dbReference type="NCBIfam" id="NF001126">
    <property type="entry name" value="PRK00139.1-4"/>
    <property type="match status" value="1"/>
</dbReference>
<keyword evidence="5 8" id="KW-0131">Cell cycle</keyword>
<dbReference type="AlphaFoldDB" id="A0A842HPV8"/>
<dbReference type="InterPro" id="IPR013221">
    <property type="entry name" value="Mur_ligase_cen"/>
</dbReference>
<comment type="subcellular location">
    <subcellularLocation>
        <location evidence="8 9">Cytoplasm</location>
    </subcellularLocation>
</comment>
<comment type="pathway">
    <text evidence="8 9">Cell wall biogenesis; peptidoglycan biosynthesis.</text>
</comment>
<feature type="domain" description="Mur ligase central" evidence="13">
    <location>
        <begin position="105"/>
        <end position="307"/>
    </location>
</feature>
<comment type="similarity">
    <text evidence="1 7">Belongs to the MurCDEF family. MurE subfamily.</text>
</comment>
<feature type="binding site" evidence="7">
    <location>
        <position position="183"/>
    </location>
    <ligand>
        <name>UDP-N-acetyl-alpha-D-muramoyl-L-alanyl-D-glutamate</name>
        <dbReference type="ChEBI" id="CHEBI:83900"/>
    </ligand>
</feature>
<evidence type="ECO:0000256" key="9">
    <source>
        <dbReference type="RuleBase" id="RU004135"/>
    </source>
</evidence>
<keyword evidence="3 8" id="KW-0133">Cell shape</keyword>
<evidence type="ECO:0000256" key="7">
    <source>
        <dbReference type="HAMAP-Rule" id="MF_00208"/>
    </source>
</evidence>
<feature type="binding site" evidence="7">
    <location>
        <position position="24"/>
    </location>
    <ligand>
        <name>UDP-N-acetyl-alpha-D-muramoyl-L-alanyl-D-glutamate</name>
        <dbReference type="ChEBI" id="CHEBI:83900"/>
    </ligand>
</feature>
<dbReference type="InterPro" id="IPR035911">
    <property type="entry name" value="MurE/MurF_N"/>
</dbReference>